<name>A0A3P5WUV5_9BACL</name>
<gene>
    <name evidence="2" type="ORF">FILTAD_01180</name>
</gene>
<dbReference type="InterPro" id="IPR031681">
    <property type="entry name" value="YwqH-like"/>
</dbReference>
<protein>
    <submittedName>
        <fullName evidence="2">Uncharacterized protein</fullName>
    </submittedName>
</protein>
<proteinExistence type="predicted"/>
<evidence type="ECO:0000313" key="3">
    <source>
        <dbReference type="Proteomes" id="UP000270468"/>
    </source>
</evidence>
<organism evidence="2 3">
    <name type="scientific">Filibacter tadaridae</name>
    <dbReference type="NCBI Taxonomy" id="2483811"/>
    <lineage>
        <taxon>Bacteria</taxon>
        <taxon>Bacillati</taxon>
        <taxon>Bacillota</taxon>
        <taxon>Bacilli</taxon>
        <taxon>Bacillales</taxon>
        <taxon>Caryophanaceae</taxon>
        <taxon>Filibacter</taxon>
    </lineage>
</organism>
<dbReference type="Proteomes" id="UP000270468">
    <property type="component" value="Unassembled WGS sequence"/>
</dbReference>
<dbReference type="EMBL" id="UXAV01000031">
    <property type="protein sequence ID" value="VDC25132.1"/>
    <property type="molecule type" value="Genomic_DNA"/>
</dbReference>
<keyword evidence="3" id="KW-1185">Reference proteome</keyword>
<sequence length="115" mass="12892">MLAYYYALVMRKQEEVERLNACKSSLQRKQSEFQANEQKCLEPELSAKTWHGTLATAFQDIREMGIHTAFLEMADAQFANVYNAIADKINSLSAEIASLQQTIASLEAAEARASE</sequence>
<evidence type="ECO:0000313" key="2">
    <source>
        <dbReference type="EMBL" id="VDC25132.1"/>
    </source>
</evidence>
<dbReference type="Pfam" id="PF16888">
    <property type="entry name" value="YwqH-like"/>
    <property type="match status" value="1"/>
</dbReference>
<reference evidence="2 3" key="1">
    <citation type="submission" date="2018-11" db="EMBL/GenBank/DDBJ databases">
        <authorList>
            <person name="Criscuolo A."/>
        </authorList>
    </citation>
    <scope>NUCLEOTIDE SEQUENCE [LARGE SCALE GENOMIC DNA]</scope>
    <source>
        <strain evidence="2">ATB-66</strain>
    </source>
</reference>
<dbReference type="AlphaFoldDB" id="A0A3P5WUV5"/>
<evidence type="ECO:0000256" key="1">
    <source>
        <dbReference type="SAM" id="Coils"/>
    </source>
</evidence>
<keyword evidence="1" id="KW-0175">Coiled coil</keyword>
<feature type="coiled-coil region" evidence="1">
    <location>
        <begin position="82"/>
        <end position="109"/>
    </location>
</feature>
<dbReference type="OrthoDB" id="2454201at2"/>
<accession>A0A3P5WUV5</accession>
<dbReference type="RefSeq" id="WP_124069595.1">
    <property type="nucleotide sequence ID" value="NZ_CBCRXF010000011.1"/>
</dbReference>